<keyword evidence="2" id="KW-0732">Signal</keyword>
<accession>A0A087W2D3</accession>
<feature type="compositionally biased region" description="Polar residues" evidence="1">
    <location>
        <begin position="35"/>
        <end position="53"/>
    </location>
</feature>
<reference evidence="3" key="2">
    <citation type="submission" date="2015-11" db="EMBL/GenBank/DDBJ databases">
        <authorList>
            <person name="Zhang Y."/>
            <person name="Guo Z."/>
        </authorList>
    </citation>
    <scope>NUCLEOTIDE SEQUENCE</scope>
</reference>
<organism evidence="3 4">
    <name type="scientific">Echinococcus multilocularis</name>
    <name type="common">Fox tapeworm</name>
    <dbReference type="NCBI Taxonomy" id="6211"/>
    <lineage>
        <taxon>Eukaryota</taxon>
        <taxon>Metazoa</taxon>
        <taxon>Spiralia</taxon>
        <taxon>Lophotrochozoa</taxon>
        <taxon>Platyhelminthes</taxon>
        <taxon>Cestoda</taxon>
        <taxon>Eucestoda</taxon>
        <taxon>Cyclophyllidea</taxon>
        <taxon>Taeniidae</taxon>
        <taxon>Echinococcus</taxon>
    </lineage>
</organism>
<evidence type="ECO:0000313" key="4">
    <source>
        <dbReference type="Proteomes" id="UP000017246"/>
    </source>
</evidence>
<evidence type="ECO:0000256" key="2">
    <source>
        <dbReference type="SAM" id="SignalP"/>
    </source>
</evidence>
<evidence type="ECO:0000256" key="1">
    <source>
        <dbReference type="SAM" id="MobiDB-lite"/>
    </source>
</evidence>
<feature type="chain" id="PRO_5001831754" evidence="2">
    <location>
        <begin position="27"/>
        <end position="63"/>
    </location>
</feature>
<dbReference type="AlphaFoldDB" id="A0A087W2D3"/>
<reference evidence="3" key="1">
    <citation type="journal article" date="2013" name="Nature">
        <title>The genomes of four tapeworm species reveal adaptations to parasitism.</title>
        <authorList>
            <person name="Tsai I.J."/>
            <person name="Zarowiecki M."/>
            <person name="Holroyd N."/>
            <person name="Garciarrubio A."/>
            <person name="Sanchez-Flores A."/>
            <person name="Brooks K.L."/>
            <person name="Tracey A."/>
            <person name="Bobes R.J."/>
            <person name="Fragoso G."/>
            <person name="Sciutto E."/>
            <person name="Aslett M."/>
            <person name="Beasley H."/>
            <person name="Bennett H.M."/>
            <person name="Cai J."/>
            <person name="Camicia F."/>
            <person name="Clark R."/>
            <person name="Cucher M."/>
            <person name="De Silva N."/>
            <person name="Day T.A."/>
            <person name="Deplazes P."/>
            <person name="Estrada K."/>
            <person name="Fernandez C."/>
            <person name="Holland P.W."/>
            <person name="Hou J."/>
            <person name="Hu S."/>
            <person name="Huckvale T."/>
            <person name="Hung S.S."/>
            <person name="Kamenetzky L."/>
            <person name="Keane J.A."/>
            <person name="Kiss F."/>
            <person name="Koziol U."/>
            <person name="Lambert O."/>
            <person name="Liu K."/>
            <person name="Luo X."/>
            <person name="Luo Y."/>
            <person name="Macchiaroli N."/>
            <person name="Nichol S."/>
            <person name="Paps J."/>
            <person name="Parkinson J."/>
            <person name="Pouchkina-Stantcheva N."/>
            <person name="Riddiford N."/>
            <person name="Rosenzvit M."/>
            <person name="Salinas G."/>
            <person name="Wasmuth J.D."/>
            <person name="Zamanian M."/>
            <person name="Zheng Y."/>
            <person name="Cai X."/>
            <person name="Soberon X."/>
            <person name="Olson P.D."/>
            <person name="Laclette J.P."/>
            <person name="Brehm K."/>
            <person name="Berriman M."/>
            <person name="Garciarrubio A."/>
            <person name="Bobes R.J."/>
            <person name="Fragoso G."/>
            <person name="Sanchez-Flores A."/>
            <person name="Estrada K."/>
            <person name="Cevallos M.A."/>
            <person name="Morett E."/>
            <person name="Gonzalez V."/>
            <person name="Portillo T."/>
            <person name="Ochoa-Leyva A."/>
            <person name="Jose M.V."/>
            <person name="Sciutto E."/>
            <person name="Landa A."/>
            <person name="Jimenez L."/>
            <person name="Valdes V."/>
            <person name="Carrero J.C."/>
            <person name="Larralde C."/>
            <person name="Morales-Montor J."/>
            <person name="Limon-Lason J."/>
            <person name="Soberon X."/>
            <person name="Laclette J.P."/>
        </authorList>
    </citation>
    <scope>NUCLEOTIDE SEQUENCE [LARGE SCALE GENOMIC DNA]</scope>
</reference>
<feature type="signal peptide" evidence="2">
    <location>
        <begin position="1"/>
        <end position="26"/>
    </location>
</feature>
<keyword evidence="4" id="KW-1185">Reference proteome</keyword>
<evidence type="ECO:0000313" key="3">
    <source>
        <dbReference type="EMBL" id="CDI98736.1"/>
    </source>
</evidence>
<dbReference type="Proteomes" id="UP000017246">
    <property type="component" value="Unassembled WGS sequence"/>
</dbReference>
<dbReference type="EMBL" id="LN902844">
    <property type="protein sequence ID" value="CDI98736.1"/>
    <property type="molecule type" value="Genomic_DNA"/>
</dbReference>
<feature type="compositionally biased region" description="Basic and acidic residues" evidence="1">
    <location>
        <begin position="54"/>
        <end position="63"/>
    </location>
</feature>
<sequence>MPRGEGTTFLWLALLLPSHPLPKSRTWSDVGEHTFPTNCPPSTISLSPSSARNRTSDRIKERR</sequence>
<gene>
    <name evidence="3" type="ORF">EmuJ_000260500</name>
</gene>
<proteinExistence type="predicted"/>
<protein>
    <submittedName>
        <fullName evidence="3">Expressed protein</fullName>
    </submittedName>
</protein>
<name>A0A087W2D3_ECHMU</name>
<feature type="region of interest" description="Disordered" evidence="1">
    <location>
        <begin position="32"/>
        <end position="63"/>
    </location>
</feature>